<dbReference type="AlphaFoldDB" id="A0A8J7HVG2"/>
<dbReference type="InterPro" id="IPR006528">
    <property type="entry name" value="Phage_head_morphogenesis_dom"/>
</dbReference>
<dbReference type="RefSeq" id="WP_198128462.1">
    <property type="nucleotide sequence ID" value="NZ_JAECZC010000102.1"/>
</dbReference>
<feature type="region of interest" description="Disordered" evidence="1">
    <location>
        <begin position="203"/>
        <end position="226"/>
    </location>
</feature>
<gene>
    <name evidence="3" type="ORF">I8748_32030</name>
</gene>
<name>A0A8J7HVG2_9NOST</name>
<evidence type="ECO:0000259" key="2">
    <source>
        <dbReference type="Pfam" id="PF04233"/>
    </source>
</evidence>
<evidence type="ECO:0000313" key="4">
    <source>
        <dbReference type="Proteomes" id="UP000632766"/>
    </source>
</evidence>
<reference evidence="3 4" key="1">
    <citation type="journal article" date="2021" name="Int. J. Syst. Evol. Microbiol.">
        <title>Amazonocrinis nigriterrae gen. nov., sp. nov., Atlanticothrix silvestris gen. nov., sp. nov. and Dendronalium phyllosphericum gen. nov., sp. nov., nostocacean cyanobacteria from Brazilian environments.</title>
        <authorList>
            <person name="Alvarenga D.O."/>
            <person name="Andreote A.P.D."/>
            <person name="Branco L.H.Z."/>
            <person name="Delbaje E."/>
            <person name="Cruz R.B."/>
            <person name="Varani A.M."/>
            <person name="Fiore M.F."/>
        </authorList>
    </citation>
    <scope>NUCLEOTIDE SEQUENCE [LARGE SCALE GENOMIC DNA]</scope>
    <source>
        <strain evidence="3 4">CENA67</strain>
    </source>
</reference>
<sequence length="252" mass="28348">MPEQIDPFRLPFDEAIAYYRAKLPLPSTSWDTFADAAQDFAFTLATVTEAELLNDVYNLVLSGLENGDSYGEFKKGFDQAIDKAGWNPANRPYRTALIFNQNLRNAYQAGRYKQMSDPEVLKLRGFWQYVHRDSRVPRPHHLALDGKIYPANDPFWQTCFPPNGFGCRCGVVSLSQRDIEREGLTVDEPPKERVTVVDKVSGDRKSVPAIGEPGFSTIPGGSDPSQKQAILEQAMQKLPPQLQEQVKKALEK</sequence>
<accession>A0A8J7HVG2</accession>
<evidence type="ECO:0000256" key="1">
    <source>
        <dbReference type="SAM" id="MobiDB-lite"/>
    </source>
</evidence>
<dbReference type="Proteomes" id="UP000632766">
    <property type="component" value="Unassembled WGS sequence"/>
</dbReference>
<protein>
    <submittedName>
        <fullName evidence="3">Minor capsid protein</fullName>
    </submittedName>
</protein>
<comment type="caution">
    <text evidence="3">The sequence shown here is derived from an EMBL/GenBank/DDBJ whole genome shotgun (WGS) entry which is preliminary data.</text>
</comment>
<feature type="domain" description="Phage head morphogenesis" evidence="2">
    <location>
        <begin position="55"/>
        <end position="171"/>
    </location>
</feature>
<evidence type="ECO:0000313" key="3">
    <source>
        <dbReference type="EMBL" id="MBH8566728.1"/>
    </source>
</evidence>
<organism evidence="3 4">
    <name type="scientific">Amazonocrinis nigriterrae CENA67</name>
    <dbReference type="NCBI Taxonomy" id="2794033"/>
    <lineage>
        <taxon>Bacteria</taxon>
        <taxon>Bacillati</taxon>
        <taxon>Cyanobacteriota</taxon>
        <taxon>Cyanophyceae</taxon>
        <taxon>Nostocales</taxon>
        <taxon>Nostocaceae</taxon>
        <taxon>Amazonocrinis</taxon>
        <taxon>Amazonocrinis nigriterrae</taxon>
    </lineage>
</organism>
<dbReference type="NCBIfam" id="TIGR01641">
    <property type="entry name" value="phageSPP1_gp7"/>
    <property type="match status" value="1"/>
</dbReference>
<dbReference type="Pfam" id="PF04233">
    <property type="entry name" value="Phage_Mu_F"/>
    <property type="match status" value="1"/>
</dbReference>
<keyword evidence="4" id="KW-1185">Reference proteome</keyword>
<proteinExistence type="predicted"/>
<dbReference type="EMBL" id="JAECZC010000102">
    <property type="protein sequence ID" value="MBH8566728.1"/>
    <property type="molecule type" value="Genomic_DNA"/>
</dbReference>